<feature type="domain" description="TonB-dependent receptor plug" evidence="17">
    <location>
        <begin position="150"/>
        <end position="244"/>
    </location>
</feature>
<keyword evidence="19" id="KW-1185">Reference proteome</keyword>
<evidence type="ECO:0000256" key="4">
    <source>
        <dbReference type="ARBA" id="ARBA00022452"/>
    </source>
</evidence>
<evidence type="ECO:0000256" key="5">
    <source>
        <dbReference type="ARBA" id="ARBA00022496"/>
    </source>
</evidence>
<keyword evidence="11 14" id="KW-0472">Membrane</keyword>
<dbReference type="PROSITE" id="PS01156">
    <property type="entry name" value="TONB_DEPENDENT_REC_2"/>
    <property type="match status" value="1"/>
</dbReference>
<dbReference type="InterPro" id="IPR039426">
    <property type="entry name" value="TonB-dep_rcpt-like"/>
</dbReference>
<dbReference type="PANTHER" id="PTHR32552">
    <property type="entry name" value="FERRICHROME IRON RECEPTOR-RELATED"/>
    <property type="match status" value="1"/>
</dbReference>
<evidence type="ECO:0000256" key="11">
    <source>
        <dbReference type="ARBA" id="ARBA00023136"/>
    </source>
</evidence>
<keyword evidence="13 14" id="KW-0998">Cell outer membrane</keyword>
<dbReference type="InterPro" id="IPR000531">
    <property type="entry name" value="Beta-barrel_TonB"/>
</dbReference>
<keyword evidence="5" id="KW-0410">Iron transport</keyword>
<evidence type="ECO:0000256" key="15">
    <source>
        <dbReference type="RuleBase" id="RU003357"/>
    </source>
</evidence>
<dbReference type="Gene3D" id="2.170.130.10">
    <property type="entry name" value="TonB-dependent receptor, plug domain"/>
    <property type="match status" value="1"/>
</dbReference>
<evidence type="ECO:0000256" key="7">
    <source>
        <dbReference type="ARBA" id="ARBA00022729"/>
    </source>
</evidence>
<dbReference type="InterPro" id="IPR012910">
    <property type="entry name" value="Plug_dom"/>
</dbReference>
<evidence type="ECO:0000256" key="8">
    <source>
        <dbReference type="ARBA" id="ARBA00023004"/>
    </source>
</evidence>
<keyword evidence="10 15" id="KW-0798">TonB box</keyword>
<evidence type="ECO:0000256" key="1">
    <source>
        <dbReference type="ARBA" id="ARBA00004571"/>
    </source>
</evidence>
<dbReference type="InterPro" id="IPR010917">
    <property type="entry name" value="TonB_rcpt_CS"/>
</dbReference>
<dbReference type="InterPro" id="IPR037066">
    <property type="entry name" value="Plug_dom_sf"/>
</dbReference>
<keyword evidence="7" id="KW-0732">Signal</keyword>
<evidence type="ECO:0000313" key="18">
    <source>
        <dbReference type="EMBL" id="MFC3977219.1"/>
    </source>
</evidence>
<accession>A0ABV8ELM1</accession>
<dbReference type="Proteomes" id="UP001595766">
    <property type="component" value="Unassembled WGS sequence"/>
</dbReference>
<dbReference type="RefSeq" id="WP_241291853.1">
    <property type="nucleotide sequence ID" value="NZ_JAKZGR010000002.1"/>
</dbReference>
<evidence type="ECO:0000259" key="17">
    <source>
        <dbReference type="Pfam" id="PF07715"/>
    </source>
</evidence>
<dbReference type="SUPFAM" id="SSF49464">
    <property type="entry name" value="Carboxypeptidase regulatory domain-like"/>
    <property type="match status" value="1"/>
</dbReference>
<evidence type="ECO:0000256" key="6">
    <source>
        <dbReference type="ARBA" id="ARBA00022692"/>
    </source>
</evidence>
<keyword evidence="4 14" id="KW-1134">Transmembrane beta strand</keyword>
<name>A0ABV8ELM1_9BACT</name>
<dbReference type="EMBL" id="JBHSAV010000053">
    <property type="protein sequence ID" value="MFC3977219.1"/>
    <property type="molecule type" value="Genomic_DNA"/>
</dbReference>
<keyword evidence="8" id="KW-0408">Iron</keyword>
<dbReference type="PANTHER" id="PTHR32552:SF68">
    <property type="entry name" value="FERRICHROME OUTER MEMBRANE TRANSPORTER_PHAGE RECEPTOR"/>
    <property type="match status" value="1"/>
</dbReference>
<keyword evidence="6 14" id="KW-0812">Transmembrane</keyword>
<evidence type="ECO:0000256" key="13">
    <source>
        <dbReference type="ARBA" id="ARBA00023237"/>
    </source>
</evidence>
<dbReference type="InterPro" id="IPR008969">
    <property type="entry name" value="CarboxyPept-like_regulatory"/>
</dbReference>
<dbReference type="Gene3D" id="2.60.40.1120">
    <property type="entry name" value="Carboxypeptidase-like, regulatory domain"/>
    <property type="match status" value="1"/>
</dbReference>
<gene>
    <name evidence="18" type="ORF">ACFOUP_12600</name>
</gene>
<evidence type="ECO:0000256" key="9">
    <source>
        <dbReference type="ARBA" id="ARBA00023065"/>
    </source>
</evidence>
<evidence type="ECO:0000256" key="10">
    <source>
        <dbReference type="ARBA" id="ARBA00023077"/>
    </source>
</evidence>
<dbReference type="NCBIfam" id="TIGR01783">
    <property type="entry name" value="TonB-siderophor"/>
    <property type="match status" value="1"/>
</dbReference>
<dbReference type="Gene3D" id="2.40.170.20">
    <property type="entry name" value="TonB-dependent receptor, beta-barrel domain"/>
    <property type="match status" value="1"/>
</dbReference>
<evidence type="ECO:0000259" key="16">
    <source>
        <dbReference type="Pfam" id="PF00593"/>
    </source>
</evidence>
<evidence type="ECO:0000256" key="3">
    <source>
        <dbReference type="ARBA" id="ARBA00022448"/>
    </source>
</evidence>
<evidence type="ECO:0000313" key="19">
    <source>
        <dbReference type="Proteomes" id="UP001595766"/>
    </source>
</evidence>
<sequence length="809" mass="89978">MNRLLHNTVELKKLLLLTLSILISLHLPENVMAQHQTNIGGVVKNNKMEPLPFVSIKLKNTVIGATTNEMGFFEIKGLKPGNHTLIFSYVGYKSQEREVVIGTHETYYPIEVILQEDGNQLTEVVVSDGKINPFDGKASEYPARMPLSNLENPQVYNVVTKELMREQQIVGFDDALKNATGVHKLWSATGRGGDGAGYYSMRGFSVQPSLMNGVAGISNGSPDPANIEKIETIKGPSGTLFGGSIISFGGLINIVTKKPYEGFGGEISYTAGTFGLNRITADINTPLGDSEKVHLRMNAAYHHENSFLDAGFRTSKFLAPSLSYNVNERLSFSVQTEFYQAENTNPLMIFLNRSRPLTANSPAGLGLDFNRSYTSNDITIQTPTTNIYAQANYKISSKWTSQTNISRSLRQAEGFYQYSMFAMPGDSLLTRYVSLQDSKNLVTTIQQNFIGDFSIGSLRNRLVVGLDYFHQQGLNNNSAYIPFDTVSTLRADPRYIQLTRYALNARLANNQNPSKIETNVYTYSAYFSDVINLTERMMAMMSLRLDRFDNKGSYNQRTNTTSGEYMQTALSPKLGLVYQFLKKKASIFGNYMNGFQNIAPITQPDGSVEIFNPQHANQWELGVKTELFDGKITGSVSYYDIYVKNVTRPDPDRIGFSIQDGNISSKGLEFEVIANPINGLNILVGFTHNESRNDRTAEGINGRRPVSAGPENLANAWVSYSISNSRLQGLGFGAGFNYASENHITNSQATGIFTLPAYTVIGSTIFYDTTHYRLGLKIDNLTNQQYWGGWTTIEPQMPRRILASMAFKF</sequence>
<dbReference type="InterPro" id="IPR010105">
    <property type="entry name" value="TonB_sidphr_rcpt"/>
</dbReference>
<evidence type="ECO:0000256" key="14">
    <source>
        <dbReference type="PROSITE-ProRule" id="PRU01360"/>
    </source>
</evidence>
<comment type="similarity">
    <text evidence="2 14 15">Belongs to the TonB-dependent receptor family.</text>
</comment>
<evidence type="ECO:0000256" key="2">
    <source>
        <dbReference type="ARBA" id="ARBA00009810"/>
    </source>
</evidence>
<evidence type="ECO:0000256" key="12">
    <source>
        <dbReference type="ARBA" id="ARBA00023170"/>
    </source>
</evidence>
<dbReference type="Pfam" id="PF13715">
    <property type="entry name" value="CarbopepD_reg_2"/>
    <property type="match status" value="1"/>
</dbReference>
<dbReference type="CDD" id="cd01347">
    <property type="entry name" value="ligand_gated_channel"/>
    <property type="match status" value="1"/>
</dbReference>
<comment type="subcellular location">
    <subcellularLocation>
        <location evidence="1 14">Cell outer membrane</location>
        <topology evidence="1 14">Multi-pass membrane protein</topology>
    </subcellularLocation>
</comment>
<dbReference type="Pfam" id="PF00593">
    <property type="entry name" value="TonB_dep_Rec_b-barrel"/>
    <property type="match status" value="1"/>
</dbReference>
<keyword evidence="12 18" id="KW-0675">Receptor</keyword>
<protein>
    <submittedName>
        <fullName evidence="18">TonB-dependent siderophore receptor</fullName>
    </submittedName>
</protein>
<feature type="domain" description="TonB-dependent receptor-like beta-barrel" evidence="16">
    <location>
        <begin position="358"/>
        <end position="781"/>
    </location>
</feature>
<proteinExistence type="inferred from homology"/>
<dbReference type="PROSITE" id="PS52016">
    <property type="entry name" value="TONB_DEPENDENT_REC_3"/>
    <property type="match status" value="1"/>
</dbReference>
<dbReference type="Pfam" id="PF07715">
    <property type="entry name" value="Plug"/>
    <property type="match status" value="1"/>
</dbReference>
<organism evidence="18 19">
    <name type="scientific">Belliella kenyensis</name>
    <dbReference type="NCBI Taxonomy" id="1472724"/>
    <lineage>
        <taxon>Bacteria</taxon>
        <taxon>Pseudomonadati</taxon>
        <taxon>Bacteroidota</taxon>
        <taxon>Cytophagia</taxon>
        <taxon>Cytophagales</taxon>
        <taxon>Cyclobacteriaceae</taxon>
        <taxon>Belliella</taxon>
    </lineage>
</organism>
<comment type="caution">
    <text evidence="18">The sequence shown here is derived from an EMBL/GenBank/DDBJ whole genome shotgun (WGS) entry which is preliminary data.</text>
</comment>
<reference evidence="19" key="1">
    <citation type="journal article" date="2019" name="Int. J. Syst. Evol. Microbiol.">
        <title>The Global Catalogue of Microorganisms (GCM) 10K type strain sequencing project: providing services to taxonomists for standard genome sequencing and annotation.</title>
        <authorList>
            <consortium name="The Broad Institute Genomics Platform"/>
            <consortium name="The Broad Institute Genome Sequencing Center for Infectious Disease"/>
            <person name="Wu L."/>
            <person name="Ma J."/>
        </authorList>
    </citation>
    <scope>NUCLEOTIDE SEQUENCE [LARGE SCALE GENOMIC DNA]</scope>
    <source>
        <strain evidence="19">CECT 8551</strain>
    </source>
</reference>
<keyword evidence="9" id="KW-0406">Ion transport</keyword>
<dbReference type="InterPro" id="IPR036942">
    <property type="entry name" value="Beta-barrel_TonB_sf"/>
</dbReference>
<dbReference type="SUPFAM" id="SSF56935">
    <property type="entry name" value="Porins"/>
    <property type="match status" value="1"/>
</dbReference>
<keyword evidence="3 14" id="KW-0813">Transport</keyword>